<reference evidence="2" key="2">
    <citation type="submission" date="2019-07" db="EMBL/GenBank/DDBJ databases">
        <authorList>
            <person name="Yang Y."/>
            <person name="Bocs S."/>
            <person name="Baudouin L."/>
        </authorList>
    </citation>
    <scope>NUCLEOTIDE SEQUENCE</scope>
    <source>
        <tissue evidence="2">Spear leaf of Hainan Tall coconut</tissue>
    </source>
</reference>
<name>A0A8K0MVR0_COCNU</name>
<proteinExistence type="predicted"/>
<protein>
    <submittedName>
        <fullName evidence="2">Uncharacterized protein</fullName>
    </submittedName>
</protein>
<feature type="compositionally biased region" description="Pro residues" evidence="1">
    <location>
        <begin position="77"/>
        <end position="89"/>
    </location>
</feature>
<evidence type="ECO:0000313" key="3">
    <source>
        <dbReference type="Proteomes" id="UP000797356"/>
    </source>
</evidence>
<evidence type="ECO:0000256" key="1">
    <source>
        <dbReference type="SAM" id="MobiDB-lite"/>
    </source>
</evidence>
<sequence>MTSIGEIKPVQQSHYYGRAREITPKELALQQKDHQMRKRKGSNSGEASKQAKPSMPSPATLAPATADPRVRVTSPTPTTPPETVEPPPPAEKKKKGGEQKKKALVKKPRPQKGARESSNDNIDWDTATLDNWRVIQILLEDSLLPTKIESIHKLSFQDQKKGATSTFLEAEVTKAKKDAKGAKAEASDHKAKVDTLKKHSKK</sequence>
<comment type="caution">
    <text evidence="2">The sequence shown here is derived from an EMBL/GenBank/DDBJ whole genome shotgun (WGS) entry which is preliminary data.</text>
</comment>
<keyword evidence="3" id="KW-1185">Reference proteome</keyword>
<feature type="region of interest" description="Disordered" evidence="1">
    <location>
        <begin position="177"/>
        <end position="202"/>
    </location>
</feature>
<dbReference type="Proteomes" id="UP000797356">
    <property type="component" value="Chromosome 1"/>
</dbReference>
<dbReference type="AlphaFoldDB" id="A0A8K0MVR0"/>
<accession>A0A8K0MVR0</accession>
<dbReference type="EMBL" id="CM017872">
    <property type="protein sequence ID" value="KAG1327685.1"/>
    <property type="molecule type" value="Genomic_DNA"/>
</dbReference>
<gene>
    <name evidence="2" type="ORF">COCNU_01G016190</name>
</gene>
<reference evidence="2" key="1">
    <citation type="journal article" date="2017" name="Gigascience">
        <title>The genome draft of coconut (Cocos nucifera).</title>
        <authorList>
            <person name="Xiao Y."/>
            <person name="Xu P."/>
            <person name="Fan H."/>
            <person name="Baudouin L."/>
            <person name="Xia W."/>
            <person name="Bocs S."/>
            <person name="Xu J."/>
            <person name="Li Q."/>
            <person name="Guo A."/>
            <person name="Zhou L."/>
            <person name="Li J."/>
            <person name="Wu Y."/>
            <person name="Ma Z."/>
            <person name="Armero A."/>
            <person name="Issali A.E."/>
            <person name="Liu N."/>
            <person name="Peng M."/>
            <person name="Yang Y."/>
        </authorList>
    </citation>
    <scope>NUCLEOTIDE SEQUENCE</scope>
    <source>
        <tissue evidence="2">Spear leaf of Hainan Tall coconut</tissue>
    </source>
</reference>
<feature type="compositionally biased region" description="Basic residues" evidence="1">
    <location>
        <begin position="102"/>
        <end position="112"/>
    </location>
</feature>
<evidence type="ECO:0000313" key="2">
    <source>
        <dbReference type="EMBL" id="KAG1327685.1"/>
    </source>
</evidence>
<organism evidence="2 3">
    <name type="scientific">Cocos nucifera</name>
    <name type="common">Coconut palm</name>
    <dbReference type="NCBI Taxonomy" id="13894"/>
    <lineage>
        <taxon>Eukaryota</taxon>
        <taxon>Viridiplantae</taxon>
        <taxon>Streptophyta</taxon>
        <taxon>Embryophyta</taxon>
        <taxon>Tracheophyta</taxon>
        <taxon>Spermatophyta</taxon>
        <taxon>Magnoliopsida</taxon>
        <taxon>Liliopsida</taxon>
        <taxon>Arecaceae</taxon>
        <taxon>Arecoideae</taxon>
        <taxon>Cocoseae</taxon>
        <taxon>Attaleinae</taxon>
        <taxon>Cocos</taxon>
    </lineage>
</organism>
<feature type="region of interest" description="Disordered" evidence="1">
    <location>
        <begin position="1"/>
        <end position="126"/>
    </location>
</feature>